<dbReference type="STRING" id="1123349.SAMN02744037_02277"/>
<dbReference type="AlphaFoldDB" id="A0A1M6S7J6"/>
<keyword evidence="2" id="KW-0808">Transferase</keyword>
<evidence type="ECO:0000313" key="3">
    <source>
        <dbReference type="Proteomes" id="UP000242497"/>
    </source>
</evidence>
<dbReference type="InterPro" id="IPR010327">
    <property type="entry name" value="FldB/FldC_alpha/beta"/>
</dbReference>
<dbReference type="OrthoDB" id="9780120at2"/>
<dbReference type="RefSeq" id="WP_072890095.1">
    <property type="nucleotide sequence ID" value="NZ_FRAE01000067.1"/>
</dbReference>
<keyword evidence="3" id="KW-1185">Reference proteome</keyword>
<dbReference type="InterPro" id="IPR018709">
    <property type="entry name" value="CoA_activase_DUF2229"/>
</dbReference>
<dbReference type="InterPro" id="IPR051805">
    <property type="entry name" value="Dehydratase_Activator_Redct"/>
</dbReference>
<feature type="domain" description="DUF2229" evidence="1">
    <location>
        <begin position="4"/>
        <end position="206"/>
    </location>
</feature>
<evidence type="ECO:0000259" key="1">
    <source>
        <dbReference type="Pfam" id="PF09989"/>
    </source>
</evidence>
<protein>
    <submittedName>
        <fullName evidence="2">Predicted nucleotide-binding protein, sugar kinase/HSP70/actin superfamily</fullName>
    </submittedName>
</protein>
<reference evidence="3" key="1">
    <citation type="submission" date="2016-11" db="EMBL/GenBank/DDBJ databases">
        <authorList>
            <person name="Varghese N."/>
            <person name="Submissions S."/>
        </authorList>
    </citation>
    <scope>NUCLEOTIDE SEQUENCE [LARGE SCALE GENOMIC DNA]</scope>
    <source>
        <strain evidence="3">DSM 15518</strain>
    </source>
</reference>
<dbReference type="Gene3D" id="3.40.50.11900">
    <property type="match status" value="1"/>
</dbReference>
<dbReference type="Proteomes" id="UP000242497">
    <property type="component" value="Unassembled WGS sequence"/>
</dbReference>
<dbReference type="PANTHER" id="PTHR32329:SF2">
    <property type="entry name" value="BIFUNCTIONAL PROTEIN [INCLUDES 2-HYDROXYACYL-COA DEHYDRATASE (N-TER) AND ITS ACTIVATOR DOMAIN (C_TERM)"/>
    <property type="match status" value="1"/>
</dbReference>
<dbReference type="GO" id="GO:0016301">
    <property type="term" value="F:kinase activity"/>
    <property type="evidence" value="ECO:0007669"/>
    <property type="project" value="UniProtKB-KW"/>
</dbReference>
<dbReference type="EMBL" id="FRAE01000067">
    <property type="protein sequence ID" value="SHK40675.1"/>
    <property type="molecule type" value="Genomic_DNA"/>
</dbReference>
<gene>
    <name evidence="2" type="ORF">SAMN02744037_02277</name>
</gene>
<dbReference type="PANTHER" id="PTHR32329">
    <property type="entry name" value="BIFUNCTIONAL PROTEIN [INCLUDES 2-HYDROXYACYL-COA DEHYDRATASE (N-TER) AND ITS ACTIVATOR DOMAIN (C_TERM)-RELATED"/>
    <property type="match status" value="1"/>
</dbReference>
<sequence>MSTKVGIPRALLFHEYAPLWTTFFEELGAQVIISENTNKTILNEGVQSTVDDACLPVKLFHGHVLNLKDKVDYIFIPRIMSLFKGEHICPKFCGLPEMIKNSIKDLPKIISTEIDFIKSKNNLNETIYEIGKYFSNDFNDISRAYDIAYLKFEKYKKNTLNNIPNTNNKKIMLMGHSYNLYDTYVNMNAINKISSNQIDVLTPQMIDDIHINEYSKKYKGKLFWTFARKLIGTTLYLIENKNVDGIIYVSSFGCGIDSIIVNTIERYIKRKSNIPFMLLTLDEHTGEGGLNTRIEAFIDMIKWRDKDEGNISAHG</sequence>
<name>A0A1M6S7J6_9FIRM</name>
<proteinExistence type="predicted"/>
<keyword evidence="2" id="KW-0418">Kinase</keyword>
<evidence type="ECO:0000313" key="2">
    <source>
        <dbReference type="EMBL" id="SHK40675.1"/>
    </source>
</evidence>
<dbReference type="Pfam" id="PF06050">
    <property type="entry name" value="HGD-D"/>
    <property type="match status" value="1"/>
</dbReference>
<organism evidence="2 3">
    <name type="scientific">Tepidibacter formicigenes DSM 15518</name>
    <dbReference type="NCBI Taxonomy" id="1123349"/>
    <lineage>
        <taxon>Bacteria</taxon>
        <taxon>Bacillati</taxon>
        <taxon>Bacillota</taxon>
        <taxon>Clostridia</taxon>
        <taxon>Peptostreptococcales</taxon>
        <taxon>Peptostreptococcaceae</taxon>
        <taxon>Tepidibacter</taxon>
    </lineage>
</organism>
<accession>A0A1M6S7J6</accession>
<dbReference type="Pfam" id="PF09989">
    <property type="entry name" value="DUF2229"/>
    <property type="match status" value="1"/>
</dbReference>